<evidence type="ECO:0000256" key="16">
    <source>
        <dbReference type="SAM" id="Phobius"/>
    </source>
</evidence>
<keyword evidence="16" id="KW-1133">Transmembrane helix</keyword>
<dbReference type="EMBL" id="BDGJ01000111">
    <property type="protein sequence ID" value="GAW92895.1"/>
    <property type="molecule type" value="Genomic_DNA"/>
</dbReference>
<dbReference type="Pfam" id="PF07943">
    <property type="entry name" value="PBP5_C"/>
    <property type="match status" value="1"/>
</dbReference>
<evidence type="ECO:0000256" key="6">
    <source>
        <dbReference type="ARBA" id="ARBA00022670"/>
    </source>
</evidence>
<protein>
    <recommendedName>
        <fullName evidence="4">serine-type D-Ala-D-Ala carboxypeptidase</fullName>
        <ecNumber evidence="4">3.4.16.4</ecNumber>
    </recommendedName>
</protein>
<evidence type="ECO:0000256" key="12">
    <source>
        <dbReference type="ARBA" id="ARBA00034000"/>
    </source>
</evidence>
<keyword evidence="11" id="KW-0961">Cell wall biogenesis/degradation</keyword>
<dbReference type="GO" id="GO:0009252">
    <property type="term" value="P:peptidoglycan biosynthetic process"/>
    <property type="evidence" value="ECO:0007669"/>
    <property type="project" value="UniProtKB-UniPathway"/>
</dbReference>
<name>A0A1Z5HU90_9FIRM</name>
<comment type="function">
    <text evidence="1">Removes C-terminal D-alanyl residues from sugar-peptide cell wall precursors.</text>
</comment>
<dbReference type="Proteomes" id="UP000197032">
    <property type="component" value="Unassembled WGS sequence"/>
</dbReference>
<keyword evidence="10" id="KW-0573">Peptidoglycan synthesis</keyword>
<evidence type="ECO:0000256" key="9">
    <source>
        <dbReference type="ARBA" id="ARBA00022960"/>
    </source>
</evidence>
<comment type="pathway">
    <text evidence="2">Cell wall biogenesis; peptidoglycan biosynthesis.</text>
</comment>
<dbReference type="InterPro" id="IPR037167">
    <property type="entry name" value="Peptidase_S11_C_sf"/>
</dbReference>
<keyword evidence="16" id="KW-0812">Transmembrane</keyword>
<evidence type="ECO:0000313" key="18">
    <source>
        <dbReference type="EMBL" id="GAW92895.1"/>
    </source>
</evidence>
<evidence type="ECO:0000256" key="2">
    <source>
        <dbReference type="ARBA" id="ARBA00004752"/>
    </source>
</evidence>
<evidence type="ECO:0000256" key="5">
    <source>
        <dbReference type="ARBA" id="ARBA00022645"/>
    </source>
</evidence>
<evidence type="ECO:0000256" key="1">
    <source>
        <dbReference type="ARBA" id="ARBA00003217"/>
    </source>
</evidence>
<feature type="active site" evidence="13">
    <location>
        <position position="115"/>
    </location>
</feature>
<keyword evidence="5 18" id="KW-0121">Carboxypeptidase</keyword>
<evidence type="ECO:0000256" key="10">
    <source>
        <dbReference type="ARBA" id="ARBA00022984"/>
    </source>
</evidence>
<dbReference type="PRINTS" id="PR00725">
    <property type="entry name" value="DADACBPTASE1"/>
</dbReference>
<keyword evidence="8" id="KW-0378">Hydrolase</keyword>
<dbReference type="UniPathway" id="UPA00219"/>
<dbReference type="GO" id="GO:0006508">
    <property type="term" value="P:proteolysis"/>
    <property type="evidence" value="ECO:0007669"/>
    <property type="project" value="UniProtKB-KW"/>
</dbReference>
<evidence type="ECO:0000256" key="13">
    <source>
        <dbReference type="PIRSR" id="PIRSR618044-1"/>
    </source>
</evidence>
<organism evidence="18 19">
    <name type="scientific">Calderihabitans maritimus</name>
    <dbReference type="NCBI Taxonomy" id="1246530"/>
    <lineage>
        <taxon>Bacteria</taxon>
        <taxon>Bacillati</taxon>
        <taxon>Bacillota</taxon>
        <taxon>Clostridia</taxon>
        <taxon>Neomoorellales</taxon>
        <taxon>Calderihabitantaceae</taxon>
        <taxon>Calderihabitans</taxon>
    </lineage>
</organism>
<keyword evidence="7" id="KW-0732">Signal</keyword>
<proteinExistence type="inferred from homology"/>
<keyword evidence="16" id="KW-0472">Membrane</keyword>
<evidence type="ECO:0000256" key="3">
    <source>
        <dbReference type="ARBA" id="ARBA00007164"/>
    </source>
</evidence>
<dbReference type="InterPro" id="IPR015956">
    <property type="entry name" value="Peniciliin-bd_prot_C_sf"/>
</dbReference>
<dbReference type="AlphaFoldDB" id="A0A1Z5HU90"/>
<dbReference type="GO" id="GO:0071555">
    <property type="term" value="P:cell wall organization"/>
    <property type="evidence" value="ECO:0007669"/>
    <property type="project" value="UniProtKB-KW"/>
</dbReference>
<accession>A0A1Z5HU90</accession>
<comment type="catalytic activity">
    <reaction evidence="12">
        <text>Preferential cleavage: (Ac)2-L-Lys-D-Ala-|-D-Ala. Also transpeptidation of peptidyl-alanyl moieties that are N-acyl substituents of D-alanine.</text>
        <dbReference type="EC" id="3.4.16.4"/>
    </reaction>
</comment>
<dbReference type="GO" id="GO:0009002">
    <property type="term" value="F:serine-type D-Ala-D-Ala carboxypeptidase activity"/>
    <property type="evidence" value="ECO:0007669"/>
    <property type="project" value="UniProtKB-EC"/>
</dbReference>
<feature type="transmembrane region" description="Helical" evidence="16">
    <location>
        <begin position="363"/>
        <end position="380"/>
    </location>
</feature>
<dbReference type="SUPFAM" id="SSF69189">
    <property type="entry name" value="Penicillin-binding protein associated domain"/>
    <property type="match status" value="1"/>
</dbReference>
<dbReference type="InterPro" id="IPR001967">
    <property type="entry name" value="Peptidase_S11_N"/>
</dbReference>
<reference evidence="19" key="1">
    <citation type="journal article" date="2017" name="Appl. Environ. Microbiol.">
        <title>Genomic Analysis of Calderihabitans maritimus KKC1, a Thermophilic, Hydrogenogenic, Carboxydotrophic Bacterium Isolated from Marine Sediment.</title>
        <authorList>
            <person name="Omae K."/>
            <person name="Yoneda Y."/>
            <person name="Fukuyama Y."/>
            <person name="Yoshida T."/>
            <person name="Sako Y."/>
        </authorList>
    </citation>
    <scope>NUCLEOTIDE SEQUENCE [LARGE SCALE GENOMIC DNA]</scope>
    <source>
        <strain evidence="19">KKC1</strain>
    </source>
</reference>
<evidence type="ECO:0000256" key="14">
    <source>
        <dbReference type="PIRSR" id="PIRSR618044-2"/>
    </source>
</evidence>
<sequence>MLKLVKPFVAAILGTIILLSLVPAVFAQPEITGSTGLLVDMETGKVLYEKNARKRVAPASTTKILTALIALEKGYLNDLVTVSERATQVEGTIVWLQPGEKQPLENLLYAMMLNSANDAALAIAEHIGGTVEEFVQMMNEKAKELGATASHFANPHGLPAPDHYTTAYDMALIARAAMENPKFREIVGTKTRPWRGQSWESQLLNLNKLLNYYEGANGIKTGYTSEAGWCLVASAKREDQEFLTLVFNSTSDKVWKDAEELLDYGFENFRKFQLIEAGDIIAEVNVGRGDTVKVVAKNSFHYLLPKDSKLVPQQKIELSQVLRPVQAGQEVGKIIYFLGEEKIGEVPLIAQNRVKKLVTFRDWWFRVTFVMLVLWVLNLLRRTLVNRRRHSRLYGSRRYRYRIRY</sequence>
<gene>
    <name evidence="18" type="ORF">KKC1_20420</name>
</gene>
<comment type="similarity">
    <text evidence="3 15">Belongs to the peptidase S11 family.</text>
</comment>
<feature type="domain" description="Peptidase S11 D-Ala-D-Ala carboxypeptidase A C-terminal" evidence="17">
    <location>
        <begin position="269"/>
        <end position="356"/>
    </location>
</feature>
<evidence type="ECO:0000256" key="4">
    <source>
        <dbReference type="ARBA" id="ARBA00012448"/>
    </source>
</evidence>
<evidence type="ECO:0000256" key="11">
    <source>
        <dbReference type="ARBA" id="ARBA00023316"/>
    </source>
</evidence>
<evidence type="ECO:0000313" key="19">
    <source>
        <dbReference type="Proteomes" id="UP000197032"/>
    </source>
</evidence>
<comment type="caution">
    <text evidence="18">The sequence shown here is derived from an EMBL/GenBank/DDBJ whole genome shotgun (WGS) entry which is preliminary data.</text>
</comment>
<dbReference type="InterPro" id="IPR012907">
    <property type="entry name" value="Peptidase_S11_C"/>
</dbReference>
<keyword evidence="9" id="KW-0133">Cell shape</keyword>
<dbReference type="GO" id="GO:0008360">
    <property type="term" value="P:regulation of cell shape"/>
    <property type="evidence" value="ECO:0007669"/>
    <property type="project" value="UniProtKB-KW"/>
</dbReference>
<dbReference type="InterPro" id="IPR018044">
    <property type="entry name" value="Peptidase_S11"/>
</dbReference>
<dbReference type="PANTHER" id="PTHR21581:SF33">
    <property type="entry name" value="D-ALANYL-D-ALANINE CARBOXYPEPTIDASE DACB"/>
    <property type="match status" value="1"/>
</dbReference>
<dbReference type="SUPFAM" id="SSF56601">
    <property type="entry name" value="beta-lactamase/transpeptidase-like"/>
    <property type="match status" value="1"/>
</dbReference>
<dbReference type="PANTHER" id="PTHR21581">
    <property type="entry name" value="D-ALANYL-D-ALANINE CARBOXYPEPTIDASE"/>
    <property type="match status" value="1"/>
</dbReference>
<keyword evidence="19" id="KW-1185">Reference proteome</keyword>
<feature type="active site" description="Proton acceptor" evidence="13">
    <location>
        <position position="63"/>
    </location>
</feature>
<evidence type="ECO:0000256" key="8">
    <source>
        <dbReference type="ARBA" id="ARBA00022801"/>
    </source>
</evidence>
<evidence type="ECO:0000256" key="7">
    <source>
        <dbReference type="ARBA" id="ARBA00022729"/>
    </source>
</evidence>
<dbReference type="InterPro" id="IPR012338">
    <property type="entry name" value="Beta-lactam/transpept-like"/>
</dbReference>
<dbReference type="EC" id="3.4.16.4" evidence="4"/>
<evidence type="ECO:0000256" key="15">
    <source>
        <dbReference type="RuleBase" id="RU004016"/>
    </source>
</evidence>
<feature type="binding site" evidence="14">
    <location>
        <position position="220"/>
    </location>
    <ligand>
        <name>substrate</name>
    </ligand>
</feature>
<dbReference type="Gene3D" id="2.60.410.10">
    <property type="entry name" value="D-Ala-D-Ala carboxypeptidase, C-terminal domain"/>
    <property type="match status" value="1"/>
</dbReference>
<dbReference type="Pfam" id="PF00768">
    <property type="entry name" value="Peptidase_S11"/>
    <property type="match status" value="1"/>
</dbReference>
<keyword evidence="6" id="KW-0645">Protease</keyword>
<feature type="active site" description="Acyl-ester intermediate" evidence="13">
    <location>
        <position position="60"/>
    </location>
</feature>
<dbReference type="Gene3D" id="3.40.710.10">
    <property type="entry name" value="DD-peptidase/beta-lactamase superfamily"/>
    <property type="match status" value="1"/>
</dbReference>
<evidence type="ECO:0000259" key="17">
    <source>
        <dbReference type="SMART" id="SM00936"/>
    </source>
</evidence>
<dbReference type="SMART" id="SM00936">
    <property type="entry name" value="PBP5_C"/>
    <property type="match status" value="1"/>
</dbReference>